<keyword evidence="4 8" id="KW-0479">Metal-binding</keyword>
<evidence type="ECO:0000256" key="6">
    <source>
        <dbReference type="ARBA" id="ARBA00023004"/>
    </source>
</evidence>
<keyword evidence="5 8" id="KW-0249">Electron transport</keyword>
<evidence type="ECO:0000256" key="5">
    <source>
        <dbReference type="ARBA" id="ARBA00022982"/>
    </source>
</evidence>
<keyword evidence="2 8" id="KW-0813">Transport</keyword>
<comment type="cofactor">
    <cofactor evidence="8">
        <name>[2Fe-2S] cluster</name>
        <dbReference type="ChEBI" id="CHEBI:190135"/>
    </cofactor>
    <text evidence="8">Binds 1 [2Fe-2S] cluster.</text>
</comment>
<dbReference type="InterPro" id="IPR006058">
    <property type="entry name" value="2Fe2S_fd_BS"/>
</dbReference>
<organism evidence="10">
    <name type="scientific">Synura sphagnicola</name>
    <dbReference type="NCBI Taxonomy" id="52556"/>
    <lineage>
        <taxon>Eukaryota</taxon>
        <taxon>Sar</taxon>
        <taxon>Stramenopiles</taxon>
        <taxon>Ochrophyta</taxon>
        <taxon>Synurophyceae</taxon>
        <taxon>Synurales</taxon>
        <taxon>Mallomonadaceae</taxon>
        <taxon>Synura</taxon>
    </lineage>
</organism>
<sequence>MAKKYKVTLIDEGVETVIECASNKYILDAAEEAGVDLPYSCRAGSCSTCLGLIKNGALDQSDQSFLDETQLAKGFALTCVSYPLGDVTILTHQESNLF</sequence>
<keyword evidence="8" id="KW-0150">Chloroplast</keyword>
<dbReference type="GO" id="GO:0046872">
    <property type="term" value="F:metal ion binding"/>
    <property type="evidence" value="ECO:0007669"/>
    <property type="project" value="UniProtKB-KW"/>
</dbReference>
<evidence type="ECO:0000256" key="8">
    <source>
        <dbReference type="RuleBase" id="RU364001"/>
    </source>
</evidence>
<dbReference type="PANTHER" id="PTHR43112:SF3">
    <property type="entry name" value="FERREDOXIN-2, CHLOROPLASTIC"/>
    <property type="match status" value="1"/>
</dbReference>
<comment type="function">
    <text evidence="8">Ferredoxins are iron-sulfur proteins that transfer electrons in a wide variety of metabolic reactions.</text>
</comment>
<dbReference type="InterPro" id="IPR036010">
    <property type="entry name" value="2Fe-2S_ferredoxin-like_sf"/>
</dbReference>
<dbReference type="GO" id="GO:0022900">
    <property type="term" value="P:electron transport chain"/>
    <property type="evidence" value="ECO:0007669"/>
    <property type="project" value="InterPro"/>
</dbReference>
<evidence type="ECO:0000256" key="7">
    <source>
        <dbReference type="ARBA" id="ARBA00023014"/>
    </source>
</evidence>
<comment type="similarity">
    <text evidence="1 8">Belongs to the 2Fe2S plant-type ferredoxin family.</text>
</comment>
<dbReference type="NCBIfam" id="TIGR02008">
    <property type="entry name" value="fdx_plant"/>
    <property type="match status" value="1"/>
</dbReference>
<dbReference type="InterPro" id="IPR010241">
    <property type="entry name" value="Fd_pln"/>
</dbReference>
<keyword evidence="7 8" id="KW-0411">Iron-sulfur</keyword>
<dbReference type="Pfam" id="PF00111">
    <property type="entry name" value="Fer2"/>
    <property type="match status" value="1"/>
</dbReference>
<comment type="subcellular location">
    <subcellularLocation>
        <location evidence="8">Plastid</location>
        <location evidence="8">Chloroplast</location>
    </subcellularLocation>
</comment>
<geneLocation type="plastid" evidence="10"/>
<dbReference type="CDD" id="cd00207">
    <property type="entry name" value="fer2"/>
    <property type="match status" value="1"/>
</dbReference>
<dbReference type="Gene3D" id="3.10.20.30">
    <property type="match status" value="1"/>
</dbReference>
<dbReference type="EMBL" id="MH795129">
    <property type="protein sequence ID" value="AYO28259.1"/>
    <property type="molecule type" value="Genomic_DNA"/>
</dbReference>
<evidence type="ECO:0000256" key="3">
    <source>
        <dbReference type="ARBA" id="ARBA00022714"/>
    </source>
</evidence>
<feature type="domain" description="2Fe-2S ferredoxin-type" evidence="9">
    <location>
        <begin position="5"/>
        <end position="95"/>
    </location>
</feature>
<dbReference type="InterPro" id="IPR001041">
    <property type="entry name" value="2Fe-2S_ferredoxin-type"/>
</dbReference>
<dbReference type="GO" id="GO:0009507">
    <property type="term" value="C:chloroplast"/>
    <property type="evidence" value="ECO:0007669"/>
    <property type="project" value="UniProtKB-SubCell"/>
</dbReference>
<evidence type="ECO:0000313" key="10">
    <source>
        <dbReference type="EMBL" id="AYO28259.1"/>
    </source>
</evidence>
<dbReference type="InterPro" id="IPR012675">
    <property type="entry name" value="Beta-grasp_dom_sf"/>
</dbReference>
<accession>A0A3G2QZ36</accession>
<dbReference type="PROSITE" id="PS51085">
    <property type="entry name" value="2FE2S_FER_2"/>
    <property type="match status" value="1"/>
</dbReference>
<evidence type="ECO:0000256" key="1">
    <source>
        <dbReference type="ARBA" id="ARBA00007874"/>
    </source>
</evidence>
<name>A0A3G2QZ36_9STRA</name>
<evidence type="ECO:0000256" key="4">
    <source>
        <dbReference type="ARBA" id="ARBA00022723"/>
    </source>
</evidence>
<protein>
    <recommendedName>
        <fullName evidence="8">Ferredoxin</fullName>
    </recommendedName>
</protein>
<evidence type="ECO:0000259" key="9">
    <source>
        <dbReference type="PROSITE" id="PS51085"/>
    </source>
</evidence>
<dbReference type="GO" id="GO:0051537">
    <property type="term" value="F:2 iron, 2 sulfur cluster binding"/>
    <property type="evidence" value="ECO:0007669"/>
    <property type="project" value="UniProtKB-KW"/>
</dbReference>
<keyword evidence="3 8" id="KW-0001">2Fe-2S</keyword>
<dbReference type="PROSITE" id="PS00197">
    <property type="entry name" value="2FE2S_FER_1"/>
    <property type="match status" value="1"/>
</dbReference>
<dbReference type="AlphaFoldDB" id="A0A3G2QZ36"/>
<reference evidence="10" key="1">
    <citation type="submission" date="2018-08" db="EMBL/GenBank/DDBJ databases">
        <title>Comparative Plastid Genomics of Synurophyceae: Evolutionary Evidence of Lateral Gene Transfer and Inverted Repeat Dynamics.</title>
        <authorList>
            <person name="Kim J.I."/>
            <person name="Shin H."/>
            <person name="Skaloud P."/>
            <person name="Jung J."/>
            <person name="Yoon H.S."/>
            <person name="Archibald J.M."/>
            <person name="Shin W."/>
        </authorList>
    </citation>
    <scope>NUCLEOTIDE SEQUENCE</scope>
    <source>
        <strain evidence="10">FBCC200022</strain>
    </source>
</reference>
<dbReference type="GO" id="GO:0009055">
    <property type="term" value="F:electron transfer activity"/>
    <property type="evidence" value="ECO:0007669"/>
    <property type="project" value="InterPro"/>
</dbReference>
<dbReference type="PANTHER" id="PTHR43112">
    <property type="entry name" value="FERREDOXIN"/>
    <property type="match status" value="1"/>
</dbReference>
<evidence type="ECO:0000256" key="2">
    <source>
        <dbReference type="ARBA" id="ARBA00022448"/>
    </source>
</evidence>
<keyword evidence="6 8" id="KW-0408">Iron</keyword>
<gene>
    <name evidence="10" type="primary">petF</name>
</gene>
<dbReference type="SUPFAM" id="SSF54292">
    <property type="entry name" value="2Fe-2S ferredoxin-like"/>
    <property type="match status" value="1"/>
</dbReference>
<proteinExistence type="inferred from homology"/>
<keyword evidence="8 10" id="KW-0934">Plastid</keyword>